<dbReference type="AlphaFoldDB" id="J3L6R9"/>
<dbReference type="Proteomes" id="UP000006038">
    <property type="component" value="Chromosome 1"/>
</dbReference>
<sequence length="238" mass="26236">MQRLLVKKNAARIAETPRVVWVNRFSCLRSSMASRAPIAIQDENLPIFRGIGGKKAGAAAAARAVGRQERKALGDLSKARKAPPASAGGGPPAAAAAAASGSKNLVKPSYLSDEEWMKCCEWAKDGIEAASFTGNDMQKLLSDKREERIRKKVEKAMRTMKLSMDNLYDIDVHSEACMVDPEDKTKLDLDTEFLPPKPYLSSRLGEHEANYVLSDMEFEHETFANCNLDLKLKDEYGT</sequence>
<dbReference type="Gramene" id="OB01G49250.1">
    <property type="protein sequence ID" value="OB01G49250.1"/>
    <property type="gene ID" value="OB01G49250"/>
</dbReference>
<organism evidence="2">
    <name type="scientific">Oryza brachyantha</name>
    <name type="common">malo sina</name>
    <dbReference type="NCBI Taxonomy" id="4533"/>
    <lineage>
        <taxon>Eukaryota</taxon>
        <taxon>Viridiplantae</taxon>
        <taxon>Streptophyta</taxon>
        <taxon>Embryophyta</taxon>
        <taxon>Tracheophyta</taxon>
        <taxon>Spermatophyta</taxon>
        <taxon>Magnoliopsida</taxon>
        <taxon>Liliopsida</taxon>
        <taxon>Poales</taxon>
        <taxon>Poaceae</taxon>
        <taxon>BOP clade</taxon>
        <taxon>Oryzoideae</taxon>
        <taxon>Oryzeae</taxon>
        <taxon>Oryzinae</taxon>
        <taxon>Oryza</taxon>
    </lineage>
</organism>
<feature type="region of interest" description="Disordered" evidence="1">
    <location>
        <begin position="74"/>
        <end position="99"/>
    </location>
</feature>
<proteinExistence type="predicted"/>
<accession>J3L6R9</accession>
<feature type="compositionally biased region" description="Low complexity" evidence="1">
    <location>
        <begin position="82"/>
        <end position="99"/>
    </location>
</feature>
<dbReference type="OMA" id="DEDWMKC"/>
<dbReference type="EnsemblPlants" id="OB01G49250.1">
    <property type="protein sequence ID" value="OB01G49250.1"/>
    <property type="gene ID" value="OB01G49250"/>
</dbReference>
<evidence type="ECO:0000313" key="2">
    <source>
        <dbReference type="EnsemblPlants" id="OB01G49250.1"/>
    </source>
</evidence>
<protein>
    <submittedName>
        <fullName evidence="2">Uncharacterized protein</fullName>
    </submittedName>
</protein>
<dbReference type="eggNOG" id="ENOG502R6RC">
    <property type="taxonomic scope" value="Eukaryota"/>
</dbReference>
<evidence type="ECO:0000313" key="3">
    <source>
        <dbReference type="Proteomes" id="UP000006038"/>
    </source>
</evidence>
<reference evidence="2" key="2">
    <citation type="submission" date="2013-04" db="UniProtKB">
        <authorList>
            <consortium name="EnsemblPlants"/>
        </authorList>
    </citation>
    <scope>IDENTIFICATION</scope>
</reference>
<name>J3L6R9_ORYBR</name>
<dbReference type="HOGENOM" id="CLU_068998_0_0_1"/>
<keyword evidence="3" id="KW-1185">Reference proteome</keyword>
<reference evidence="2" key="1">
    <citation type="journal article" date="2013" name="Nat. Commun.">
        <title>Whole-genome sequencing of Oryza brachyantha reveals mechanisms underlying Oryza genome evolution.</title>
        <authorList>
            <person name="Chen J."/>
            <person name="Huang Q."/>
            <person name="Gao D."/>
            <person name="Wang J."/>
            <person name="Lang Y."/>
            <person name="Liu T."/>
            <person name="Li B."/>
            <person name="Bai Z."/>
            <person name="Luis Goicoechea J."/>
            <person name="Liang C."/>
            <person name="Chen C."/>
            <person name="Zhang W."/>
            <person name="Sun S."/>
            <person name="Liao Y."/>
            <person name="Zhang X."/>
            <person name="Yang L."/>
            <person name="Song C."/>
            <person name="Wang M."/>
            <person name="Shi J."/>
            <person name="Liu G."/>
            <person name="Liu J."/>
            <person name="Zhou H."/>
            <person name="Zhou W."/>
            <person name="Yu Q."/>
            <person name="An N."/>
            <person name="Chen Y."/>
            <person name="Cai Q."/>
            <person name="Wang B."/>
            <person name="Liu B."/>
            <person name="Min J."/>
            <person name="Huang Y."/>
            <person name="Wu H."/>
            <person name="Li Z."/>
            <person name="Zhang Y."/>
            <person name="Yin Y."/>
            <person name="Song W."/>
            <person name="Jiang J."/>
            <person name="Jackson S.A."/>
            <person name="Wing R.A."/>
            <person name="Wang J."/>
            <person name="Chen M."/>
        </authorList>
    </citation>
    <scope>NUCLEOTIDE SEQUENCE [LARGE SCALE GENOMIC DNA]</scope>
    <source>
        <strain evidence="2">cv. IRGC 101232</strain>
    </source>
</reference>
<evidence type="ECO:0000256" key="1">
    <source>
        <dbReference type="SAM" id="MobiDB-lite"/>
    </source>
</evidence>